<feature type="region of interest" description="Disordered" evidence="1">
    <location>
        <begin position="1"/>
        <end position="24"/>
    </location>
</feature>
<evidence type="ECO:0000313" key="3">
    <source>
        <dbReference type="Proteomes" id="UP000176996"/>
    </source>
</evidence>
<comment type="caution">
    <text evidence="2">The sequence shown here is derived from an EMBL/GenBank/DDBJ whole genome shotgun (WGS) entry which is preliminary data.</text>
</comment>
<evidence type="ECO:0000313" key="2">
    <source>
        <dbReference type="EMBL" id="OGG40986.1"/>
    </source>
</evidence>
<proteinExistence type="predicted"/>
<sequence length="607" mass="69334">MSFENFPQPVSEQNNTEEKEHLKERLLPPKSLRYIRQANELLHTEPGEDGLPDPEKHWTKLYETVKPWESALELSDNIREVIRERIAERISGIKEGAHTIREFSDEALLNTLTNNWFEEVENEMRDSEQPQRRAVLLAVMAHTVKRMETVIWQKILQHATEEDLQKLALNPSTRDLCIDVLQASSKMDALFIRFLAYTQLSEEPAKGTKGVVFSISGEKPTLHTIAEMFPREATYIEKSFGFIADGKSADGKEARDASWKNMPGGAVFQEYVETIAKLFREKDPKNAEALQKSVRKKLYGDLVRSDFPLQLTPSAQGYTKEPYVDPEFTLSIATPDSKQEDTVFKNIQSGMAESLSELSEGSKKFANRMKKTETKTVVSIESFGAGLRCAAVADTDPVIIMFLNEQRRAYDKNFPEMISENIENGPFQNNSSPETRGRIEQMSRTLTQMHEFAHDIYFDGTKESKRLGKEPLTTIDEVKSEIALRALIPSLLEKQTLEGTLDEWAAASVTSSLQMLKDQPEGDDYFSATIYTLQRALREKAIQINENRIEILDAKKYFDVQKEAAKEVIRLFEDESVNETKARGWMKRELTPEKEVMQLKKRLAQSQ</sequence>
<accession>A0A1F6BVL0</accession>
<dbReference type="Proteomes" id="UP000176996">
    <property type="component" value="Unassembled WGS sequence"/>
</dbReference>
<organism evidence="2 3">
    <name type="scientific">Candidatus Jorgensenbacteria bacterium RIFCSPLOWO2_01_FULL_45_25b</name>
    <dbReference type="NCBI Taxonomy" id="1798471"/>
    <lineage>
        <taxon>Bacteria</taxon>
        <taxon>Candidatus Joergenseniibacteriota</taxon>
    </lineage>
</organism>
<reference evidence="2 3" key="1">
    <citation type="journal article" date="2016" name="Nat. Commun.">
        <title>Thousands of microbial genomes shed light on interconnected biogeochemical processes in an aquifer system.</title>
        <authorList>
            <person name="Anantharaman K."/>
            <person name="Brown C.T."/>
            <person name="Hug L.A."/>
            <person name="Sharon I."/>
            <person name="Castelle C.J."/>
            <person name="Probst A.J."/>
            <person name="Thomas B.C."/>
            <person name="Singh A."/>
            <person name="Wilkins M.J."/>
            <person name="Karaoz U."/>
            <person name="Brodie E.L."/>
            <person name="Williams K.H."/>
            <person name="Hubbard S.S."/>
            <person name="Banfield J.F."/>
        </authorList>
    </citation>
    <scope>NUCLEOTIDE SEQUENCE [LARGE SCALE GENOMIC DNA]</scope>
</reference>
<dbReference type="EMBL" id="MFKK01000015">
    <property type="protein sequence ID" value="OGG40986.1"/>
    <property type="molecule type" value="Genomic_DNA"/>
</dbReference>
<protein>
    <submittedName>
        <fullName evidence="2">Uncharacterized protein</fullName>
    </submittedName>
</protein>
<gene>
    <name evidence="2" type="ORF">A3A21_01305</name>
</gene>
<name>A0A1F6BVL0_9BACT</name>
<evidence type="ECO:0000256" key="1">
    <source>
        <dbReference type="SAM" id="MobiDB-lite"/>
    </source>
</evidence>
<dbReference type="AlphaFoldDB" id="A0A1F6BVL0"/>